<evidence type="ECO:0000313" key="4">
    <source>
        <dbReference type="EMBL" id="GBG33776.1"/>
    </source>
</evidence>
<feature type="domain" description="SAM" evidence="3">
    <location>
        <begin position="255"/>
        <end position="318"/>
    </location>
</feature>
<reference evidence="4 5" key="1">
    <citation type="submission" date="2017-12" db="EMBL/GenBank/DDBJ databases">
        <title>Sequencing, de novo assembly and annotation of complete genome of a new Thraustochytrid species, strain FCC1311.</title>
        <authorList>
            <person name="Sedici K."/>
            <person name="Godart F."/>
            <person name="Aiese Cigliano R."/>
            <person name="Sanseverino W."/>
            <person name="Barakat M."/>
            <person name="Ortet P."/>
            <person name="Marechal E."/>
            <person name="Cagnac O."/>
            <person name="Amato A."/>
        </authorList>
    </citation>
    <scope>NUCLEOTIDE SEQUENCE [LARGE SCALE GENOMIC DNA]</scope>
</reference>
<feature type="domain" description="PH" evidence="2">
    <location>
        <begin position="112"/>
        <end position="208"/>
    </location>
</feature>
<dbReference type="PANTHER" id="PTHR14336:SF8">
    <property type="entry name" value="PROTEIN OPY1"/>
    <property type="match status" value="1"/>
</dbReference>
<dbReference type="PROSITE" id="PS50003">
    <property type="entry name" value="PH_DOMAIN"/>
    <property type="match status" value="1"/>
</dbReference>
<dbReference type="Gene3D" id="1.10.150.50">
    <property type="entry name" value="Transcription Factor, Ets-1"/>
    <property type="match status" value="1"/>
</dbReference>
<dbReference type="InterPro" id="IPR001660">
    <property type="entry name" value="SAM"/>
</dbReference>
<gene>
    <name evidence="4" type="ORF">FCC1311_056011</name>
</gene>
<protein>
    <submittedName>
        <fullName evidence="4">Cytohesin-2</fullName>
    </submittedName>
</protein>
<dbReference type="SMART" id="SM00454">
    <property type="entry name" value="SAM"/>
    <property type="match status" value="1"/>
</dbReference>
<feature type="compositionally biased region" description="Low complexity" evidence="1">
    <location>
        <begin position="11"/>
        <end position="32"/>
    </location>
</feature>
<dbReference type="InterPro" id="IPR013761">
    <property type="entry name" value="SAM/pointed_sf"/>
</dbReference>
<feature type="region of interest" description="Disordered" evidence="1">
    <location>
        <begin position="317"/>
        <end position="357"/>
    </location>
</feature>
<sequence length="357" mass="39295">MSFFFRRRKTTATSTSRNSTRTPSVRSNVTSTTGGGDEDDDRLDDDERVSVSESSSGDEGEDRGIPEPEVLGGDTRMSMRSTVTERDRRGTLSGMGGSFSSHHSRERSNSESLVRSGFMMKKGVVNQAYKRRWFVLTTKSLMYFDDQPSGTDVPKGVIPLVIVSQVNVKDASTRERINVVTPTRVYKLKTDSSTDADAWIAAISGAVEIEKKMNGARSRRSSLSMLDTLRMQDGELFPADTRIHTPAEISKWESWSKFEVAAYLTTFGMAWHAPKFFNAGINGAQLRHLASSDLEAIGVKSRDDQLTILRNISGLVKGEIAGSGPPPSPKPRGHSVNEPPVEDDIDLPFATPMNPDR</sequence>
<proteinExistence type="predicted"/>
<dbReference type="FunFam" id="2.30.29.30:FF:000286">
    <property type="entry name" value="PH-protein kinase domain containing protein"/>
    <property type="match status" value="1"/>
</dbReference>
<name>A0A2R5GSB7_9STRA</name>
<dbReference type="SUPFAM" id="SSF50729">
    <property type="entry name" value="PH domain-like"/>
    <property type="match status" value="1"/>
</dbReference>
<dbReference type="SMART" id="SM00233">
    <property type="entry name" value="PH"/>
    <property type="match status" value="1"/>
</dbReference>
<evidence type="ECO:0000259" key="3">
    <source>
        <dbReference type="PROSITE" id="PS50105"/>
    </source>
</evidence>
<dbReference type="InterPro" id="IPR051707">
    <property type="entry name" value="PI-Interact_SigTrans_Reg"/>
</dbReference>
<evidence type="ECO:0000313" key="5">
    <source>
        <dbReference type="Proteomes" id="UP000241890"/>
    </source>
</evidence>
<dbReference type="PROSITE" id="PS50105">
    <property type="entry name" value="SAM_DOMAIN"/>
    <property type="match status" value="1"/>
</dbReference>
<feature type="compositionally biased region" description="Acidic residues" evidence="1">
    <location>
        <begin position="36"/>
        <end position="47"/>
    </location>
</feature>
<dbReference type="PANTHER" id="PTHR14336">
    <property type="entry name" value="TANDEM PH DOMAIN CONTAINING PROTEIN"/>
    <property type="match status" value="1"/>
</dbReference>
<feature type="compositionally biased region" description="Basic residues" evidence="1">
    <location>
        <begin position="1"/>
        <end position="10"/>
    </location>
</feature>
<keyword evidence="5" id="KW-1185">Reference proteome</keyword>
<dbReference type="AlphaFoldDB" id="A0A2R5GSB7"/>
<evidence type="ECO:0000259" key="2">
    <source>
        <dbReference type="PROSITE" id="PS50003"/>
    </source>
</evidence>
<dbReference type="InParanoid" id="A0A2R5GSB7"/>
<dbReference type="Gene3D" id="2.30.29.30">
    <property type="entry name" value="Pleckstrin-homology domain (PH domain)/Phosphotyrosine-binding domain (PTB)"/>
    <property type="match status" value="1"/>
</dbReference>
<dbReference type="SUPFAM" id="SSF47769">
    <property type="entry name" value="SAM/Pointed domain"/>
    <property type="match status" value="1"/>
</dbReference>
<evidence type="ECO:0000256" key="1">
    <source>
        <dbReference type="SAM" id="MobiDB-lite"/>
    </source>
</evidence>
<dbReference type="InterPro" id="IPR011993">
    <property type="entry name" value="PH-like_dom_sf"/>
</dbReference>
<dbReference type="OrthoDB" id="185175at2759"/>
<organism evidence="4 5">
    <name type="scientific">Hondaea fermentalgiana</name>
    <dbReference type="NCBI Taxonomy" id="2315210"/>
    <lineage>
        <taxon>Eukaryota</taxon>
        <taxon>Sar</taxon>
        <taxon>Stramenopiles</taxon>
        <taxon>Bigyra</taxon>
        <taxon>Labyrinthulomycetes</taxon>
        <taxon>Thraustochytrida</taxon>
        <taxon>Thraustochytriidae</taxon>
        <taxon>Hondaea</taxon>
    </lineage>
</organism>
<dbReference type="CDD" id="cd00821">
    <property type="entry name" value="PH"/>
    <property type="match status" value="1"/>
</dbReference>
<dbReference type="InterPro" id="IPR001849">
    <property type="entry name" value="PH_domain"/>
</dbReference>
<accession>A0A2R5GSB7</accession>
<feature type="region of interest" description="Disordered" evidence="1">
    <location>
        <begin position="1"/>
        <end position="110"/>
    </location>
</feature>
<dbReference type="Pfam" id="PF00536">
    <property type="entry name" value="SAM_1"/>
    <property type="match status" value="1"/>
</dbReference>
<dbReference type="EMBL" id="BEYU01000169">
    <property type="protein sequence ID" value="GBG33776.1"/>
    <property type="molecule type" value="Genomic_DNA"/>
</dbReference>
<dbReference type="Pfam" id="PF00169">
    <property type="entry name" value="PH"/>
    <property type="match status" value="1"/>
</dbReference>
<comment type="caution">
    <text evidence="4">The sequence shown here is derived from an EMBL/GenBank/DDBJ whole genome shotgun (WGS) entry which is preliminary data.</text>
</comment>
<dbReference type="Proteomes" id="UP000241890">
    <property type="component" value="Unassembled WGS sequence"/>
</dbReference>